<proteinExistence type="predicted"/>
<evidence type="ECO:0000313" key="1">
    <source>
        <dbReference type="EMBL" id="KAK4782185.1"/>
    </source>
</evidence>
<gene>
    <name evidence="1" type="ORF">SAY86_016287</name>
</gene>
<organism evidence="1 2">
    <name type="scientific">Trapa natans</name>
    <name type="common">Water chestnut</name>
    <dbReference type="NCBI Taxonomy" id="22666"/>
    <lineage>
        <taxon>Eukaryota</taxon>
        <taxon>Viridiplantae</taxon>
        <taxon>Streptophyta</taxon>
        <taxon>Embryophyta</taxon>
        <taxon>Tracheophyta</taxon>
        <taxon>Spermatophyta</taxon>
        <taxon>Magnoliopsida</taxon>
        <taxon>eudicotyledons</taxon>
        <taxon>Gunneridae</taxon>
        <taxon>Pentapetalae</taxon>
        <taxon>rosids</taxon>
        <taxon>malvids</taxon>
        <taxon>Myrtales</taxon>
        <taxon>Lythraceae</taxon>
        <taxon>Trapa</taxon>
    </lineage>
</organism>
<dbReference type="AlphaFoldDB" id="A0AAN7LJA7"/>
<evidence type="ECO:0000313" key="2">
    <source>
        <dbReference type="Proteomes" id="UP001346149"/>
    </source>
</evidence>
<dbReference type="Proteomes" id="UP001346149">
    <property type="component" value="Unassembled WGS sequence"/>
</dbReference>
<name>A0AAN7LJA7_TRANT</name>
<keyword evidence="2" id="KW-1185">Reference proteome</keyword>
<accession>A0AAN7LJA7</accession>
<protein>
    <submittedName>
        <fullName evidence="1">Uncharacterized protein</fullName>
    </submittedName>
</protein>
<dbReference type="EMBL" id="JAXQNO010000016">
    <property type="protein sequence ID" value="KAK4782185.1"/>
    <property type="molecule type" value="Genomic_DNA"/>
</dbReference>
<reference evidence="1 2" key="1">
    <citation type="journal article" date="2023" name="Hortic Res">
        <title>Pangenome of water caltrop reveals structural variations and asymmetric subgenome divergence after allopolyploidization.</title>
        <authorList>
            <person name="Zhang X."/>
            <person name="Chen Y."/>
            <person name="Wang L."/>
            <person name="Yuan Y."/>
            <person name="Fang M."/>
            <person name="Shi L."/>
            <person name="Lu R."/>
            <person name="Comes H.P."/>
            <person name="Ma Y."/>
            <person name="Chen Y."/>
            <person name="Huang G."/>
            <person name="Zhou Y."/>
            <person name="Zheng Z."/>
            <person name="Qiu Y."/>
        </authorList>
    </citation>
    <scope>NUCLEOTIDE SEQUENCE [LARGE SCALE GENOMIC DNA]</scope>
    <source>
        <strain evidence="1">F231</strain>
    </source>
</reference>
<comment type="caution">
    <text evidence="1">The sequence shown here is derived from an EMBL/GenBank/DDBJ whole genome shotgun (WGS) entry which is preliminary data.</text>
</comment>
<sequence length="86" mass="9924">MSIQRRARSSQCATELQLRIKRLIAFSRISLSLQLCPYSRAQLRYILRSFRSTCISPRSSEPMSDLELLEFSSYGAYNVKMEKPAS</sequence>